<dbReference type="GO" id="GO:0016747">
    <property type="term" value="F:acyltransferase activity, transferring groups other than amino-acyl groups"/>
    <property type="evidence" value="ECO:0007669"/>
    <property type="project" value="TreeGrafter"/>
</dbReference>
<dbReference type="PANTHER" id="PTHR31642">
    <property type="entry name" value="TRICHOTHECENE 3-O-ACETYLTRANSFERASE"/>
    <property type="match status" value="1"/>
</dbReference>
<keyword evidence="2 9" id="KW-0808">Transferase</keyword>
<feature type="domain" description="4'-phosphopantetheinyl transferase" evidence="8">
    <location>
        <begin position="485"/>
        <end position="572"/>
    </location>
</feature>
<evidence type="ECO:0000256" key="5">
    <source>
        <dbReference type="ARBA" id="ARBA00022842"/>
    </source>
</evidence>
<evidence type="ECO:0000313" key="9">
    <source>
        <dbReference type="EMBL" id="TNY19458.1"/>
    </source>
</evidence>
<evidence type="ECO:0000256" key="3">
    <source>
        <dbReference type="ARBA" id="ARBA00022723"/>
    </source>
</evidence>
<dbReference type="GO" id="GO:0044550">
    <property type="term" value="P:secondary metabolite biosynthetic process"/>
    <property type="evidence" value="ECO:0007669"/>
    <property type="project" value="TreeGrafter"/>
</dbReference>
<evidence type="ECO:0000313" key="10">
    <source>
        <dbReference type="Proteomes" id="UP000311382"/>
    </source>
</evidence>
<dbReference type="PANTHER" id="PTHR31642:SF310">
    <property type="entry name" value="FATTY ALCOHOL:CAFFEOYL-COA ACYLTRANSFERASE"/>
    <property type="match status" value="1"/>
</dbReference>
<evidence type="ECO:0000256" key="7">
    <source>
        <dbReference type="ARBA" id="ARBA00023160"/>
    </source>
</evidence>
<dbReference type="InterPro" id="IPR008278">
    <property type="entry name" value="4-PPantetheinyl_Trfase_dom"/>
</dbReference>
<dbReference type="HAMAP" id="MF_00101">
    <property type="entry name" value="AcpS"/>
    <property type="match status" value="1"/>
</dbReference>
<keyword evidence="4" id="KW-0276">Fatty acid metabolism</keyword>
<dbReference type="Pfam" id="PF02458">
    <property type="entry name" value="Transferase"/>
    <property type="match status" value="1"/>
</dbReference>
<keyword evidence="3" id="KW-0479">Metal-binding</keyword>
<organism evidence="9 10">
    <name type="scientific">Rhodotorula diobovata</name>
    <dbReference type="NCBI Taxonomy" id="5288"/>
    <lineage>
        <taxon>Eukaryota</taxon>
        <taxon>Fungi</taxon>
        <taxon>Dikarya</taxon>
        <taxon>Basidiomycota</taxon>
        <taxon>Pucciniomycotina</taxon>
        <taxon>Microbotryomycetes</taxon>
        <taxon>Sporidiobolales</taxon>
        <taxon>Sporidiobolaceae</taxon>
        <taxon>Rhodotorula</taxon>
    </lineage>
</organism>
<keyword evidence="1" id="KW-0444">Lipid biosynthesis</keyword>
<keyword evidence="5" id="KW-0460">Magnesium</keyword>
<dbReference type="Proteomes" id="UP000311382">
    <property type="component" value="Unassembled WGS sequence"/>
</dbReference>
<dbReference type="Gene3D" id="3.30.559.10">
    <property type="entry name" value="Chloramphenicol acetyltransferase-like domain"/>
    <property type="match status" value="2"/>
</dbReference>
<dbReference type="InterPro" id="IPR002582">
    <property type="entry name" value="ACPS"/>
</dbReference>
<name>A0A5C5FRF9_9BASI</name>
<sequence>MVGDTRRVFPSKGPRSPISEPVSIIDSYCAAIPSYTCAKLYSPPKSESDSSQAACINPFDPALLESTLAHTLSAYPHWAGRIRFTGPNDGGRPYQRRSGRVWVDFGSPADDPGVALSFADCNERLESLVPSLDEGKPCDSGVLERAGVYPPFPSVVMLRPTVVPGPALAVQVTRFSCGGVALGFRVAHAIADAGTLHRFPEDFDSRALGDLDSPEADPALEAEVERIPRCAKDVLASGTPGDAGPAAAADAPEQMPMWDIPPPATARTVFFSPASLARIWAAAGGRAAGVNAHDALVGHIWRVTVRARRVPPRAEVSLTTVVGLGARVDPPLPRGSVGSSVVLLASTATSDALTGSGGVAVAARAVRATIAAATPRALAALLHHEAHSPDPRRIQPFFIGPEHVSITSWVGAGSYAADFGTGAPVYAEGQTVPTDGALLIEEVAGPRGKKWTEKGVRVTLAFVDDVLERFLSDPESLHTRAMLVGVGVDLLHLGRLRSLCTRRTPDKLARRILAKAELDDYSTLEGDRVQQERFLALRWAAKEAAYKALYPACVPTWKDLAVTKPPGSAKPLLAWVSDTRPALLDAHSRSVKMHLSVSHDADQLVAFVVVERD</sequence>
<evidence type="ECO:0000256" key="6">
    <source>
        <dbReference type="ARBA" id="ARBA00023098"/>
    </source>
</evidence>
<dbReference type="NCBIfam" id="TIGR00556">
    <property type="entry name" value="pantethn_trn"/>
    <property type="match status" value="1"/>
</dbReference>
<dbReference type="STRING" id="5288.A0A5C5FRF9"/>
<dbReference type="AlphaFoldDB" id="A0A5C5FRF9"/>
<dbReference type="GO" id="GO:0000287">
    <property type="term" value="F:magnesium ion binding"/>
    <property type="evidence" value="ECO:0007669"/>
    <property type="project" value="InterPro"/>
</dbReference>
<dbReference type="Gene3D" id="3.90.470.20">
    <property type="entry name" value="4'-phosphopantetheinyl transferase domain"/>
    <property type="match status" value="1"/>
</dbReference>
<evidence type="ECO:0000259" key="8">
    <source>
        <dbReference type="Pfam" id="PF01648"/>
    </source>
</evidence>
<comment type="caution">
    <text evidence="9">The sequence shown here is derived from an EMBL/GenBank/DDBJ whole genome shotgun (WGS) entry which is preliminary data.</text>
</comment>
<keyword evidence="7" id="KW-0275">Fatty acid biosynthesis</keyword>
<dbReference type="GO" id="GO:0008897">
    <property type="term" value="F:holo-[acyl-carrier-protein] synthase activity"/>
    <property type="evidence" value="ECO:0007669"/>
    <property type="project" value="InterPro"/>
</dbReference>
<dbReference type="OrthoDB" id="15433at2759"/>
<dbReference type="InterPro" id="IPR050317">
    <property type="entry name" value="Plant_Fungal_Acyltransferase"/>
</dbReference>
<dbReference type="Pfam" id="PF01648">
    <property type="entry name" value="ACPS"/>
    <property type="match status" value="1"/>
</dbReference>
<keyword evidence="10" id="KW-1185">Reference proteome</keyword>
<dbReference type="InterPro" id="IPR004568">
    <property type="entry name" value="Ppantetheine-prot_Trfase_dom"/>
</dbReference>
<protein>
    <submittedName>
        <fullName evidence="9">Transferase family-domain-containing protein</fullName>
    </submittedName>
</protein>
<evidence type="ECO:0000256" key="1">
    <source>
        <dbReference type="ARBA" id="ARBA00022516"/>
    </source>
</evidence>
<evidence type="ECO:0000256" key="4">
    <source>
        <dbReference type="ARBA" id="ARBA00022832"/>
    </source>
</evidence>
<dbReference type="InterPro" id="IPR037143">
    <property type="entry name" value="4-PPantetheinyl_Trfase_dom_sf"/>
</dbReference>
<accession>A0A5C5FRF9</accession>
<dbReference type="InterPro" id="IPR023213">
    <property type="entry name" value="CAT-like_dom_sf"/>
</dbReference>
<evidence type="ECO:0000256" key="2">
    <source>
        <dbReference type="ARBA" id="ARBA00022679"/>
    </source>
</evidence>
<dbReference type="EMBL" id="SOZI01000095">
    <property type="protein sequence ID" value="TNY19458.1"/>
    <property type="molecule type" value="Genomic_DNA"/>
</dbReference>
<dbReference type="SUPFAM" id="SSF56214">
    <property type="entry name" value="4'-phosphopantetheinyl transferase"/>
    <property type="match status" value="1"/>
</dbReference>
<keyword evidence="6" id="KW-0443">Lipid metabolism</keyword>
<dbReference type="GO" id="GO:0006633">
    <property type="term" value="P:fatty acid biosynthetic process"/>
    <property type="evidence" value="ECO:0007669"/>
    <property type="project" value="UniProtKB-KW"/>
</dbReference>
<reference evidence="9 10" key="1">
    <citation type="submission" date="2019-03" db="EMBL/GenBank/DDBJ databases">
        <title>Rhodosporidium diobovatum UCD-FST 08-225 genome sequencing, assembly, and annotation.</title>
        <authorList>
            <person name="Fakankun I.U."/>
            <person name="Fristensky B."/>
            <person name="Levin D.B."/>
        </authorList>
    </citation>
    <scope>NUCLEOTIDE SEQUENCE [LARGE SCALE GENOMIC DNA]</scope>
    <source>
        <strain evidence="9 10">UCD-FST 08-225</strain>
    </source>
</reference>
<proteinExistence type="inferred from homology"/>
<gene>
    <name evidence="9" type="ORF">DMC30DRAFT_417881</name>
</gene>